<dbReference type="HOGENOM" id="CLU_042874_0_0_1"/>
<dbReference type="AlphaFoldDB" id="V9F4G4"/>
<comment type="caution">
    <text evidence="2">The sequence shown here is derived from an EMBL/GenBank/DDBJ whole genome shotgun (WGS) entry which is preliminary data.</text>
</comment>
<gene>
    <name evidence="2" type="ORF">F443_09843</name>
</gene>
<proteinExistence type="predicted"/>
<dbReference type="OrthoDB" id="109287at2759"/>
<evidence type="ECO:0000313" key="2">
    <source>
        <dbReference type="EMBL" id="ETI45653.1"/>
    </source>
</evidence>
<feature type="region of interest" description="Disordered" evidence="1">
    <location>
        <begin position="128"/>
        <end position="147"/>
    </location>
</feature>
<feature type="compositionally biased region" description="Basic residues" evidence="1">
    <location>
        <begin position="134"/>
        <end position="147"/>
    </location>
</feature>
<reference evidence="2 3" key="1">
    <citation type="submission" date="2013-11" db="EMBL/GenBank/DDBJ databases">
        <title>The Genome Sequence of Phytophthora parasitica P1569.</title>
        <authorList>
            <consortium name="The Broad Institute Genomics Platform"/>
            <person name="Russ C."/>
            <person name="Tyler B."/>
            <person name="Panabieres F."/>
            <person name="Shan W."/>
            <person name="Tripathy S."/>
            <person name="Grunwald N."/>
            <person name="Machado M."/>
            <person name="Johnson C.S."/>
            <person name="Arredondo F."/>
            <person name="Hong C."/>
            <person name="Coffey M."/>
            <person name="Young S.K."/>
            <person name="Zeng Q."/>
            <person name="Gargeya S."/>
            <person name="Fitzgerald M."/>
            <person name="Abouelleil A."/>
            <person name="Alvarado L."/>
            <person name="Chapman S.B."/>
            <person name="Gainer-Dewar J."/>
            <person name="Goldberg J."/>
            <person name="Griggs A."/>
            <person name="Gujja S."/>
            <person name="Hansen M."/>
            <person name="Howarth C."/>
            <person name="Imamovic A."/>
            <person name="Ireland A."/>
            <person name="Larimer J."/>
            <person name="McCowan C."/>
            <person name="Murphy C."/>
            <person name="Pearson M."/>
            <person name="Poon T.W."/>
            <person name="Priest M."/>
            <person name="Roberts A."/>
            <person name="Saif S."/>
            <person name="Shea T."/>
            <person name="Sykes S."/>
            <person name="Wortman J."/>
            <person name="Nusbaum C."/>
            <person name="Birren B."/>
        </authorList>
    </citation>
    <scope>NUCLEOTIDE SEQUENCE [LARGE SCALE GENOMIC DNA]</scope>
    <source>
        <strain evidence="2 3">P1569</strain>
    </source>
</reference>
<keyword evidence="3" id="KW-1185">Reference proteome</keyword>
<dbReference type="EMBL" id="ANIZ01001688">
    <property type="protein sequence ID" value="ETI45653.1"/>
    <property type="molecule type" value="Genomic_DNA"/>
</dbReference>
<accession>V9F4G4</accession>
<evidence type="ECO:0000313" key="3">
    <source>
        <dbReference type="Proteomes" id="UP000018721"/>
    </source>
</evidence>
<protein>
    <submittedName>
        <fullName evidence="2">Uncharacterized protein</fullName>
    </submittedName>
</protein>
<sequence>MSLSMLSKLIAFLQDDTMFNKTMRLWLSAVCSLCFYGMCRINEILLMKKGDIQLGLQRKSRKNGTLIRFGCFTIRDRKTDHDPLASRTYSLHRLPKEEEAAHAVTFVNRWFDHAPESENADWKATATAGSFRAQHSRRSSRDKQKRAGRRDMVYITLLSERRGAIQIYVCSRKTEVVPETRQVVGCGSQSEKSETVVHYLLDDVMDREENQLGDSLAPDVVMPSTTVRESVLDMEYESTQYEEAGFDCYRALSSPRGSSDFSTSVVNDIKEAVLTGLRDMVKDINGNGLLAQVSVNEEGRNPGGTSTAIDTTHLVSELPDAKSWQDYVTQYWTSNPERHQYRAGVNMLPHERKIHRSRLSRMKIIAEFVQARLMGIWIALKPSLAV</sequence>
<organism evidence="2 3">
    <name type="scientific">Phytophthora nicotianae P1569</name>
    <dbReference type="NCBI Taxonomy" id="1317065"/>
    <lineage>
        <taxon>Eukaryota</taxon>
        <taxon>Sar</taxon>
        <taxon>Stramenopiles</taxon>
        <taxon>Oomycota</taxon>
        <taxon>Peronosporomycetes</taxon>
        <taxon>Peronosporales</taxon>
        <taxon>Peronosporaceae</taxon>
        <taxon>Phytophthora</taxon>
    </lineage>
</organism>
<name>V9F4G4_PHYNI</name>
<evidence type="ECO:0000256" key="1">
    <source>
        <dbReference type="SAM" id="MobiDB-lite"/>
    </source>
</evidence>
<dbReference type="Proteomes" id="UP000018721">
    <property type="component" value="Unassembled WGS sequence"/>
</dbReference>